<evidence type="ECO:0000313" key="2">
    <source>
        <dbReference type="Proteomes" id="UP000237082"/>
    </source>
</evidence>
<gene>
    <name evidence="1" type="ORF">C2I19_19200</name>
</gene>
<dbReference type="Proteomes" id="UP000237082">
    <property type="component" value="Unassembled WGS sequence"/>
</dbReference>
<comment type="caution">
    <text evidence="1">The sequence shown here is derived from an EMBL/GenBank/DDBJ whole genome shotgun (WGS) entry which is preliminary data.</text>
</comment>
<name>A0A2S5DBB2_9NEIS</name>
<dbReference type="AlphaFoldDB" id="A0A2S5DBB2"/>
<keyword evidence="2" id="KW-1185">Reference proteome</keyword>
<evidence type="ECO:0000313" key="1">
    <source>
        <dbReference type="EMBL" id="POZ60375.1"/>
    </source>
</evidence>
<accession>A0A2S5DBB2</accession>
<sequence length="94" mass="10713">MVTMPTSCNVAGGLLHRSMIMDPLVQHDSDGDMFWLPEEDIKSLPETGLPTRKILPGSTEYFSFTTEIYDPFDEAIQHDLEEYETVDGDWPMDD</sequence>
<proteinExistence type="predicted"/>
<dbReference type="EMBL" id="PQWB01000126">
    <property type="protein sequence ID" value="POZ60375.1"/>
    <property type="molecule type" value="Genomic_DNA"/>
</dbReference>
<organism evidence="1 2">
    <name type="scientific">Chromobacterium alticapitis</name>
    <dbReference type="NCBI Taxonomy" id="2073169"/>
    <lineage>
        <taxon>Bacteria</taxon>
        <taxon>Pseudomonadati</taxon>
        <taxon>Pseudomonadota</taxon>
        <taxon>Betaproteobacteria</taxon>
        <taxon>Neisseriales</taxon>
        <taxon>Chromobacteriaceae</taxon>
        <taxon>Chromobacterium</taxon>
    </lineage>
</organism>
<protein>
    <submittedName>
        <fullName evidence="1">Uncharacterized protein</fullName>
    </submittedName>
</protein>
<reference evidence="2" key="1">
    <citation type="submission" date="2018-02" db="EMBL/GenBank/DDBJ databases">
        <authorList>
            <person name="O'Hara-Hanley K."/>
            <person name="Soby S."/>
        </authorList>
    </citation>
    <scope>NUCLEOTIDE SEQUENCE [LARGE SCALE GENOMIC DNA]</scope>
    <source>
        <strain evidence="2">MWU14-2602</strain>
    </source>
</reference>